<accession>A0ABP6AJA7</accession>
<feature type="transmembrane region" description="Helical" evidence="2">
    <location>
        <begin position="198"/>
        <end position="219"/>
    </location>
</feature>
<feature type="compositionally biased region" description="Basic residues" evidence="1">
    <location>
        <begin position="90"/>
        <end position="99"/>
    </location>
</feature>
<keyword evidence="2" id="KW-0812">Transmembrane</keyword>
<reference evidence="4" key="1">
    <citation type="journal article" date="2019" name="Int. J. Syst. Evol. Microbiol.">
        <title>The Global Catalogue of Microorganisms (GCM) 10K type strain sequencing project: providing services to taxonomists for standard genome sequencing and annotation.</title>
        <authorList>
            <consortium name="The Broad Institute Genomics Platform"/>
            <consortium name="The Broad Institute Genome Sequencing Center for Infectious Disease"/>
            <person name="Wu L."/>
            <person name="Ma J."/>
        </authorList>
    </citation>
    <scope>NUCLEOTIDE SEQUENCE [LARGE SCALE GENOMIC DNA]</scope>
    <source>
        <strain evidence="4">JCM 6924</strain>
    </source>
</reference>
<feature type="transmembrane region" description="Helical" evidence="2">
    <location>
        <begin position="6"/>
        <end position="29"/>
    </location>
</feature>
<feature type="transmembrane region" description="Helical" evidence="2">
    <location>
        <begin position="36"/>
        <end position="58"/>
    </location>
</feature>
<feature type="compositionally biased region" description="Basic and acidic residues" evidence="1">
    <location>
        <begin position="100"/>
        <end position="116"/>
    </location>
</feature>
<comment type="caution">
    <text evidence="3">The sequence shown here is derived from an EMBL/GenBank/DDBJ whole genome shotgun (WGS) entry which is preliminary data.</text>
</comment>
<keyword evidence="4" id="KW-1185">Reference proteome</keyword>
<keyword evidence="2" id="KW-0472">Membrane</keyword>
<evidence type="ECO:0008006" key="5">
    <source>
        <dbReference type="Google" id="ProtNLM"/>
    </source>
</evidence>
<sequence>MVVDLLLIALAITLDPLPIMAFVLVVASVRGARKGLAFILGWVTCFVAVITLVLLLTGGQPPEPRSPPSTFNLVAKLLVGVSLVAYGIHRRRRPGHDRRRPPGHDRRQRPGHERSRGGPVTSEPRPPAPAPAPGHAPDPDPAAPPRPERSSPLTSRMDRGSAGAAAGLAVLLQPWGLVAAGATTVVSADTSHATTWPVLLAFCLLASSTLLAAELYVVFRPAQARSRLLRLRTWMQNHAERAIVAGSIVIGLWLTGRSIYGLA</sequence>
<dbReference type="InterPro" id="IPR021315">
    <property type="entry name" value="Gap/Sap"/>
</dbReference>
<dbReference type="RefSeq" id="WP_344533323.1">
    <property type="nucleotide sequence ID" value="NZ_BAAATM010000002.1"/>
</dbReference>
<feature type="transmembrane region" description="Helical" evidence="2">
    <location>
        <begin position="70"/>
        <end position="89"/>
    </location>
</feature>
<feature type="region of interest" description="Disordered" evidence="1">
    <location>
        <begin position="90"/>
        <end position="159"/>
    </location>
</feature>
<feature type="transmembrane region" description="Helical" evidence="2">
    <location>
        <begin position="239"/>
        <end position="260"/>
    </location>
</feature>
<evidence type="ECO:0000256" key="2">
    <source>
        <dbReference type="SAM" id="Phobius"/>
    </source>
</evidence>
<proteinExistence type="predicted"/>
<dbReference type="EMBL" id="BAAATM010000002">
    <property type="protein sequence ID" value="GAA2516154.1"/>
    <property type="molecule type" value="Genomic_DNA"/>
</dbReference>
<protein>
    <recommendedName>
        <fullName evidence="5">GAP family protein</fullName>
    </recommendedName>
</protein>
<name>A0ABP6AJA7_9ACTN</name>
<dbReference type="Proteomes" id="UP001501095">
    <property type="component" value="Unassembled WGS sequence"/>
</dbReference>
<organism evidence="3 4">
    <name type="scientific">Streptomyces levis</name>
    <dbReference type="NCBI Taxonomy" id="285566"/>
    <lineage>
        <taxon>Bacteria</taxon>
        <taxon>Bacillati</taxon>
        <taxon>Actinomycetota</taxon>
        <taxon>Actinomycetes</taxon>
        <taxon>Kitasatosporales</taxon>
        <taxon>Streptomycetaceae</taxon>
        <taxon>Streptomyces</taxon>
    </lineage>
</organism>
<feature type="compositionally biased region" description="Pro residues" evidence="1">
    <location>
        <begin position="124"/>
        <end position="145"/>
    </location>
</feature>
<evidence type="ECO:0000256" key="1">
    <source>
        <dbReference type="SAM" id="MobiDB-lite"/>
    </source>
</evidence>
<evidence type="ECO:0000313" key="4">
    <source>
        <dbReference type="Proteomes" id="UP001501095"/>
    </source>
</evidence>
<dbReference type="Pfam" id="PF11139">
    <property type="entry name" value="SfLAP"/>
    <property type="match status" value="1"/>
</dbReference>
<evidence type="ECO:0000313" key="3">
    <source>
        <dbReference type="EMBL" id="GAA2516154.1"/>
    </source>
</evidence>
<feature type="transmembrane region" description="Helical" evidence="2">
    <location>
        <begin position="164"/>
        <end position="186"/>
    </location>
</feature>
<keyword evidence="2" id="KW-1133">Transmembrane helix</keyword>
<gene>
    <name evidence="3" type="ORF">GCM10010423_04530</name>
</gene>